<feature type="domain" description="Cytochrome b561 bacterial/Ni-hydrogenase" evidence="7">
    <location>
        <begin position="10"/>
        <end position="211"/>
    </location>
</feature>
<feature type="transmembrane region" description="Helical" evidence="6">
    <location>
        <begin position="173"/>
        <end position="196"/>
    </location>
</feature>
<evidence type="ECO:0000259" key="7">
    <source>
        <dbReference type="Pfam" id="PF01292"/>
    </source>
</evidence>
<evidence type="ECO:0000313" key="8">
    <source>
        <dbReference type="EMBL" id="AKG38245.1"/>
    </source>
</evidence>
<evidence type="ECO:0000256" key="2">
    <source>
        <dbReference type="ARBA" id="ARBA00022475"/>
    </source>
</evidence>
<dbReference type="Gene3D" id="1.20.950.20">
    <property type="entry name" value="Transmembrane di-heme cytochromes, Chain C"/>
    <property type="match status" value="1"/>
</dbReference>
<dbReference type="InterPro" id="IPR011577">
    <property type="entry name" value="Cyt_b561_bac/Ni-Hgenase"/>
</dbReference>
<dbReference type="STRING" id="1550241.MA03_01650"/>
<proteinExistence type="predicted"/>
<dbReference type="HOGENOM" id="CLU_1154403_0_0_2"/>
<dbReference type="EMBL" id="CP009961">
    <property type="protein sequence ID" value="AKG38245.1"/>
    <property type="molecule type" value="Genomic_DNA"/>
</dbReference>
<dbReference type="PANTHER" id="PTHR30485:SF0">
    <property type="entry name" value="NI_FE-HYDROGENASE 1 B-TYPE CYTOCHROME SUBUNIT-RELATED"/>
    <property type="match status" value="1"/>
</dbReference>
<dbReference type="Proteomes" id="UP000067434">
    <property type="component" value="Chromosome"/>
</dbReference>
<keyword evidence="2" id="KW-1003">Cell membrane</keyword>
<organism evidence="8 9">
    <name type="scientific">Infirmifilum uzonense</name>
    <dbReference type="NCBI Taxonomy" id="1550241"/>
    <lineage>
        <taxon>Archaea</taxon>
        <taxon>Thermoproteota</taxon>
        <taxon>Thermoprotei</taxon>
        <taxon>Thermofilales</taxon>
        <taxon>Thermofilaceae</taxon>
        <taxon>Infirmifilum</taxon>
    </lineage>
</organism>
<dbReference type="Pfam" id="PF01292">
    <property type="entry name" value="Ni_hydr_CYTB"/>
    <property type="match status" value="1"/>
</dbReference>
<name>A0A0F7FGI8_9CREN</name>
<dbReference type="GeneID" id="25400895"/>
<keyword evidence="5 6" id="KW-0472">Membrane</keyword>
<dbReference type="AlphaFoldDB" id="A0A0F7FGI8"/>
<feature type="transmembrane region" description="Helical" evidence="6">
    <location>
        <begin position="67"/>
        <end position="89"/>
    </location>
</feature>
<evidence type="ECO:0000256" key="5">
    <source>
        <dbReference type="ARBA" id="ARBA00023136"/>
    </source>
</evidence>
<comment type="subcellular location">
    <subcellularLocation>
        <location evidence="1">Cell membrane</location>
        <topology evidence="1">Multi-pass membrane protein</topology>
    </subcellularLocation>
</comment>
<sequence length="237" mass="26426">MKRVKIISNSYRIAHTHNLHFIAFLSITGITLMAIEYFSWLAYIVGLPFAPYMNTDPVTAGVQVFRVLHRIFGIAWGGLIIIYGCYLFCSGNLRVIDALKKPIGQQIQEAKALAGLYLFGKPLPSDVKERLERHNVFVAYLALLLAIGFALLALSGVGLMLRFALGLSDQTAALLLFLHDLGFGITVLFVLLHVFASLHPANTPLLEAMFGDGYAPFEWLKDHMQAFIKRYNIAPEE</sequence>
<dbReference type="SUPFAM" id="SSF81342">
    <property type="entry name" value="Transmembrane di-heme cytochromes"/>
    <property type="match status" value="1"/>
</dbReference>
<dbReference type="GO" id="GO:0022904">
    <property type="term" value="P:respiratory electron transport chain"/>
    <property type="evidence" value="ECO:0007669"/>
    <property type="project" value="InterPro"/>
</dbReference>
<protein>
    <submittedName>
        <fullName evidence="8">Formate dehydrogenase</fullName>
    </submittedName>
</protein>
<dbReference type="PATRIC" id="fig|1550241.5.peg.337"/>
<evidence type="ECO:0000256" key="6">
    <source>
        <dbReference type="SAM" id="Phobius"/>
    </source>
</evidence>
<keyword evidence="4 6" id="KW-1133">Transmembrane helix</keyword>
<reference evidence="8 9" key="1">
    <citation type="journal article" date="2015" name="Stand. Genomic Sci.">
        <title>Complete genome sequence of and proposal of Thermofilum uzonense sp. nov. a novel hyperthermophilic crenarchaeon and emended description of the genus Thermofilum.</title>
        <authorList>
            <person name="Toshchakov S.V."/>
            <person name="Korzhenkov A.A."/>
            <person name="Samarov N.I."/>
            <person name="Mazunin I.O."/>
            <person name="Mozhey O.I."/>
            <person name="Shmyr I.S."/>
            <person name="Derbikova K.S."/>
            <person name="Taranov E.A."/>
            <person name="Dominova I.N."/>
            <person name="Bonch-Osmolovskaya E.A."/>
            <person name="Patrushev M.V."/>
            <person name="Podosokorskaya O.A."/>
            <person name="Kublanov I.V."/>
        </authorList>
    </citation>
    <scope>NUCLEOTIDE SEQUENCE [LARGE SCALE GENOMIC DNA]</scope>
    <source>
        <strain evidence="8 9">1807-2</strain>
    </source>
</reference>
<evidence type="ECO:0000256" key="4">
    <source>
        <dbReference type="ARBA" id="ARBA00022989"/>
    </source>
</evidence>
<gene>
    <name evidence="8" type="ORF">MA03_01650</name>
</gene>
<dbReference type="PANTHER" id="PTHR30485">
    <property type="entry name" value="NI/FE-HYDROGENASE 1 B-TYPE CYTOCHROME SUBUNIT"/>
    <property type="match status" value="1"/>
</dbReference>
<dbReference type="InterPro" id="IPR051542">
    <property type="entry name" value="Hydrogenase_cytochrome"/>
</dbReference>
<evidence type="ECO:0000256" key="3">
    <source>
        <dbReference type="ARBA" id="ARBA00022692"/>
    </source>
</evidence>
<dbReference type="RefSeq" id="WP_052883607.1">
    <property type="nucleotide sequence ID" value="NZ_CP009961.1"/>
</dbReference>
<accession>A0A0F7FGI8</accession>
<feature type="transmembrane region" description="Helical" evidence="6">
    <location>
        <begin position="137"/>
        <end position="161"/>
    </location>
</feature>
<dbReference type="GO" id="GO:0009055">
    <property type="term" value="F:electron transfer activity"/>
    <property type="evidence" value="ECO:0007669"/>
    <property type="project" value="InterPro"/>
</dbReference>
<dbReference type="OrthoDB" id="27017at2157"/>
<dbReference type="GO" id="GO:0005886">
    <property type="term" value="C:plasma membrane"/>
    <property type="evidence" value="ECO:0007669"/>
    <property type="project" value="UniProtKB-SubCell"/>
</dbReference>
<dbReference type="GO" id="GO:0020037">
    <property type="term" value="F:heme binding"/>
    <property type="evidence" value="ECO:0007669"/>
    <property type="project" value="TreeGrafter"/>
</dbReference>
<evidence type="ECO:0000256" key="1">
    <source>
        <dbReference type="ARBA" id="ARBA00004651"/>
    </source>
</evidence>
<keyword evidence="9" id="KW-1185">Reference proteome</keyword>
<keyword evidence="3 6" id="KW-0812">Transmembrane</keyword>
<dbReference type="KEGG" id="thf:MA03_01650"/>
<feature type="transmembrane region" description="Helical" evidence="6">
    <location>
        <begin position="21"/>
        <end position="47"/>
    </location>
</feature>
<evidence type="ECO:0000313" key="9">
    <source>
        <dbReference type="Proteomes" id="UP000067434"/>
    </source>
</evidence>
<dbReference type="InterPro" id="IPR016174">
    <property type="entry name" value="Di-haem_cyt_TM"/>
</dbReference>